<proteinExistence type="predicted"/>
<evidence type="ECO:0000256" key="8">
    <source>
        <dbReference type="ARBA" id="ARBA00022840"/>
    </source>
</evidence>
<dbReference type="PROSITE" id="PS50109">
    <property type="entry name" value="HIS_KIN"/>
    <property type="match status" value="1"/>
</dbReference>
<evidence type="ECO:0000313" key="14">
    <source>
        <dbReference type="Proteomes" id="UP000432089"/>
    </source>
</evidence>
<evidence type="ECO:0000256" key="1">
    <source>
        <dbReference type="ARBA" id="ARBA00000085"/>
    </source>
</evidence>
<dbReference type="AlphaFoldDB" id="A0A7V7PQH0"/>
<keyword evidence="4" id="KW-0597">Phosphoprotein</keyword>
<dbReference type="CDD" id="cd00075">
    <property type="entry name" value="HATPase"/>
    <property type="match status" value="1"/>
</dbReference>
<dbReference type="Pfam" id="PF02518">
    <property type="entry name" value="HATPase_c"/>
    <property type="match status" value="1"/>
</dbReference>
<dbReference type="SMART" id="SM00387">
    <property type="entry name" value="HATPase_c"/>
    <property type="match status" value="1"/>
</dbReference>
<keyword evidence="10" id="KW-0812">Transmembrane</keyword>
<evidence type="ECO:0000256" key="2">
    <source>
        <dbReference type="ARBA" id="ARBA00004370"/>
    </source>
</evidence>
<dbReference type="EC" id="2.7.13.3" evidence="3"/>
<evidence type="ECO:0000256" key="6">
    <source>
        <dbReference type="ARBA" id="ARBA00022741"/>
    </source>
</evidence>
<keyword evidence="6" id="KW-0547">Nucleotide-binding</keyword>
<dbReference type="InterPro" id="IPR050980">
    <property type="entry name" value="2C_sensor_his_kinase"/>
</dbReference>
<dbReference type="GO" id="GO:0007165">
    <property type="term" value="P:signal transduction"/>
    <property type="evidence" value="ECO:0007669"/>
    <property type="project" value="InterPro"/>
</dbReference>
<evidence type="ECO:0000256" key="4">
    <source>
        <dbReference type="ARBA" id="ARBA00022553"/>
    </source>
</evidence>
<dbReference type="GO" id="GO:0016020">
    <property type="term" value="C:membrane"/>
    <property type="evidence" value="ECO:0007669"/>
    <property type="project" value="UniProtKB-SubCell"/>
</dbReference>
<dbReference type="PRINTS" id="PR00344">
    <property type="entry name" value="BCTRLSENSOR"/>
</dbReference>
<keyword evidence="10" id="KW-1133">Transmembrane helix</keyword>
<gene>
    <name evidence="13" type="ORF">F6X38_09390</name>
</gene>
<protein>
    <recommendedName>
        <fullName evidence="3">histidine kinase</fullName>
        <ecNumber evidence="3">2.7.13.3</ecNumber>
    </recommendedName>
</protein>
<evidence type="ECO:0000256" key="5">
    <source>
        <dbReference type="ARBA" id="ARBA00022679"/>
    </source>
</evidence>
<dbReference type="GO" id="GO:0004673">
    <property type="term" value="F:protein histidine kinase activity"/>
    <property type="evidence" value="ECO:0007669"/>
    <property type="project" value="UniProtKB-EC"/>
</dbReference>
<dbReference type="Gene3D" id="3.30.565.10">
    <property type="entry name" value="Histidine kinase-like ATPase, C-terminal domain"/>
    <property type="match status" value="1"/>
</dbReference>
<keyword evidence="7 13" id="KW-0418">Kinase</keyword>
<dbReference type="PANTHER" id="PTHR44936:SF10">
    <property type="entry name" value="SENSOR PROTEIN RSTB"/>
    <property type="match status" value="1"/>
</dbReference>
<keyword evidence="5" id="KW-0808">Transferase</keyword>
<evidence type="ECO:0000256" key="9">
    <source>
        <dbReference type="SAM" id="MobiDB-lite"/>
    </source>
</evidence>
<dbReference type="EMBL" id="VZDO01000005">
    <property type="protein sequence ID" value="KAB0680438.1"/>
    <property type="molecule type" value="Genomic_DNA"/>
</dbReference>
<dbReference type="Proteomes" id="UP000432089">
    <property type="component" value="Unassembled WGS sequence"/>
</dbReference>
<dbReference type="PANTHER" id="PTHR44936">
    <property type="entry name" value="SENSOR PROTEIN CREC"/>
    <property type="match status" value="1"/>
</dbReference>
<dbReference type="SUPFAM" id="SSF55874">
    <property type="entry name" value="ATPase domain of HSP90 chaperone/DNA topoisomerase II/histidine kinase"/>
    <property type="match status" value="1"/>
</dbReference>
<keyword evidence="8" id="KW-0067">ATP-binding</keyword>
<dbReference type="InterPro" id="IPR003594">
    <property type="entry name" value="HATPase_dom"/>
</dbReference>
<feature type="region of interest" description="Disordered" evidence="9">
    <location>
        <begin position="451"/>
        <end position="472"/>
    </location>
</feature>
<dbReference type="InterPro" id="IPR005467">
    <property type="entry name" value="His_kinase_dom"/>
</dbReference>
<evidence type="ECO:0000313" key="13">
    <source>
        <dbReference type="EMBL" id="KAB0680438.1"/>
    </source>
</evidence>
<comment type="caution">
    <text evidence="13">The sequence shown here is derived from an EMBL/GenBank/DDBJ whole genome shotgun (WGS) entry which is preliminary data.</text>
</comment>
<comment type="subcellular location">
    <subcellularLocation>
        <location evidence="2">Membrane</location>
    </subcellularLocation>
</comment>
<evidence type="ECO:0000259" key="11">
    <source>
        <dbReference type="PROSITE" id="PS50109"/>
    </source>
</evidence>
<dbReference type="InterPro" id="IPR003660">
    <property type="entry name" value="HAMP_dom"/>
</dbReference>
<dbReference type="Gene3D" id="6.10.340.10">
    <property type="match status" value="1"/>
</dbReference>
<sequence>MLAEVLIFVPSVARFRAEWLRQKLETAALAGLTIEQPRADGEAVLGPHQQEVLLATLQADLVAMTSGGVTRLLARKETIPTLDRQIDVGKAGWMQLAGGALDTLLFGGERTIRVLGPVGGREDADVVSEVVMPERKLRNAMLAYARNIFLLSLAVAVFAALLVYAAINLLLVRPIQAMTRSMIRFGSAPTDMARIIKPGGRPDEIGAAELELAGMQSTLAATLREQRHLADLGLAVSKINHDLRNILASAQMVSDRLSDVQEPRVQRALPMLLRSLDRALIYTESVMSYGKAVENAPVRRRIRLRRLVDDVFELAPVPAGSDIELRNDVAEAFEIDVDADQFFRVLNNLVRNAVQALEDDGEDLIVRRVAISAARQTGDGAVLIRVEDTGPGLPPRARENLFRAFRGSTRSGGTGLGLAIAAEIVEGHGGDIRLSEAARAGTVFEIRLPSVPEASANGSSPASPPAAPNGSG</sequence>
<feature type="domain" description="HAMP" evidence="12">
    <location>
        <begin position="169"/>
        <end position="224"/>
    </location>
</feature>
<evidence type="ECO:0000256" key="7">
    <source>
        <dbReference type="ARBA" id="ARBA00022777"/>
    </source>
</evidence>
<evidence type="ECO:0000256" key="10">
    <source>
        <dbReference type="SAM" id="Phobius"/>
    </source>
</evidence>
<keyword evidence="14" id="KW-1185">Reference proteome</keyword>
<accession>A0A7V7PQH0</accession>
<reference evidence="13 14" key="1">
    <citation type="submission" date="2019-09" db="EMBL/GenBank/DDBJ databases">
        <title>YIM 132180 draft genome.</title>
        <authorList>
            <person name="Zhang K."/>
        </authorList>
    </citation>
    <scope>NUCLEOTIDE SEQUENCE [LARGE SCALE GENOMIC DNA]</scope>
    <source>
        <strain evidence="13 14">YIM 132180</strain>
    </source>
</reference>
<feature type="domain" description="Histidine kinase" evidence="11">
    <location>
        <begin position="238"/>
        <end position="452"/>
    </location>
</feature>
<dbReference type="PROSITE" id="PS50885">
    <property type="entry name" value="HAMP"/>
    <property type="match status" value="1"/>
</dbReference>
<feature type="compositionally biased region" description="Pro residues" evidence="9">
    <location>
        <begin position="462"/>
        <end position="472"/>
    </location>
</feature>
<evidence type="ECO:0000256" key="3">
    <source>
        <dbReference type="ARBA" id="ARBA00012438"/>
    </source>
</evidence>
<name>A0A7V7PQH0_9HYPH</name>
<dbReference type="InterPro" id="IPR036890">
    <property type="entry name" value="HATPase_C_sf"/>
</dbReference>
<evidence type="ECO:0000259" key="12">
    <source>
        <dbReference type="PROSITE" id="PS50885"/>
    </source>
</evidence>
<comment type="catalytic activity">
    <reaction evidence="1">
        <text>ATP + protein L-histidine = ADP + protein N-phospho-L-histidine.</text>
        <dbReference type="EC" id="2.7.13.3"/>
    </reaction>
</comment>
<feature type="transmembrane region" description="Helical" evidence="10">
    <location>
        <begin position="148"/>
        <end position="172"/>
    </location>
</feature>
<dbReference type="InterPro" id="IPR004358">
    <property type="entry name" value="Sig_transdc_His_kin-like_C"/>
</dbReference>
<keyword evidence="10" id="KW-0472">Membrane</keyword>
<organism evidence="13 14">
    <name type="scientific">Plantimonas leprariae</name>
    <dbReference type="NCBI Taxonomy" id="2615207"/>
    <lineage>
        <taxon>Bacteria</taxon>
        <taxon>Pseudomonadati</taxon>
        <taxon>Pseudomonadota</taxon>
        <taxon>Alphaproteobacteria</taxon>
        <taxon>Hyphomicrobiales</taxon>
        <taxon>Aurantimonadaceae</taxon>
        <taxon>Plantimonas</taxon>
    </lineage>
</organism>
<dbReference type="GO" id="GO:0005524">
    <property type="term" value="F:ATP binding"/>
    <property type="evidence" value="ECO:0007669"/>
    <property type="project" value="UniProtKB-KW"/>
</dbReference>